<dbReference type="SUPFAM" id="SSF56112">
    <property type="entry name" value="Protein kinase-like (PK-like)"/>
    <property type="match status" value="1"/>
</dbReference>
<dbReference type="SMART" id="SM00220">
    <property type="entry name" value="S_TKc"/>
    <property type="match status" value="1"/>
</dbReference>
<dbReference type="InterPro" id="IPR011009">
    <property type="entry name" value="Kinase-like_dom_sf"/>
</dbReference>
<dbReference type="Gene3D" id="3.30.200.20">
    <property type="entry name" value="Phosphorylase Kinase, domain 1"/>
    <property type="match status" value="1"/>
</dbReference>
<keyword evidence="2" id="KW-0547">Nucleotide-binding</keyword>
<dbReference type="SUPFAM" id="SSF48452">
    <property type="entry name" value="TPR-like"/>
    <property type="match status" value="2"/>
</dbReference>
<dbReference type="GO" id="GO:0005524">
    <property type="term" value="F:ATP binding"/>
    <property type="evidence" value="ECO:0007669"/>
    <property type="project" value="UniProtKB-KW"/>
</dbReference>
<evidence type="ECO:0000256" key="1">
    <source>
        <dbReference type="ARBA" id="ARBA00022679"/>
    </source>
</evidence>
<evidence type="ECO:0000256" key="4">
    <source>
        <dbReference type="ARBA" id="ARBA00022840"/>
    </source>
</evidence>
<dbReference type="Pfam" id="PF00069">
    <property type="entry name" value="Pkinase"/>
    <property type="match status" value="1"/>
</dbReference>
<keyword evidence="1 7" id="KW-0808">Transferase</keyword>
<sequence>MSEPSHTQRLQEIVESALDLAVDEQVTFIEDASDGDDELRQEALRILGLVPTFVDDTVDGAGGAVDASERDTKSVPANERQRVVGTRVGPFTIEDSLDAGGMSQVYLARQASPERLVALKVMSRRASYGRVRDLAEARFQLESQLLAQLDHPCIARVISSGVDTIGGRKAPWIALEYVYDARTIDVYVADEALDTRERVALLRDVCDAIAHGHAQGVVHRDLKPGNVLVDAHGRARVIDFGIARLADDHESGIGPRTEPGSVVGTAAYVAPERLTDTNDRVRPTLDVYALGVLVTEVVTGRPRFASTLTTHAILASVRRDPVPIPSRSASGIDQELDWIVAHACDPDPRRRYASAAELRDDLGRYLAHEFLHAGPPTWQYRARTTMRRHRTAFAVAAGALALLLIALLGTSYGLIEKSRALAREQHAVGDRDAALIEREVALTEAVRARERAESNALLAIAARREAEDALAAESVAKEALAESLFKSEALASFYGRVFERAPLSGSGAEKYTLLDALNHTLQQLESGVGAPESDRALGAIYETTGHALRRLDQMELARAALRRALELYEREEGVEFLEKQRVRGRLIEVEYLVGDRDQARADAHEWLSTMRGQALEHPRDAESVGEGLKSLHLAAASGGDWELARDTYAYVEELRTAFPDTMLYVCAIVDYNHALVLSYLGRSSEAVEIARRAVDSRIAYYGDPSTRTIDAWAQYADAILQDGRPAEALAVLDERLAAYGSAPVDRDGRAIGVLDLRSRRAKALRHFDRSDEALAETRALLDIYLGRLGEGSWEVANTTKQLMETLGDLKHWDEMVALESTALARVEREFGKSSIESAIVLNAAGIAHLNLRALEEAEQRFASALTIATRWSGPTSNVTNLSRKGLTLARFERGDRRGAGLAAIEETIRALDDPSVPPAGVHERGELALRQLVALEMHDAAAEFAIEIAEHFDLPGSQEAYRAGYWWHVAGDSCQNAGQREEGRTCYRTAVARLESVADDSDIHLRASRFNVATEEAESGDLVRALELFDLVLAGGEGVDDELQGLARQWRTSTAALLAARAASED</sequence>
<keyword evidence="5" id="KW-0812">Transmembrane</keyword>
<keyword evidence="3 7" id="KW-0418">Kinase</keyword>
<evidence type="ECO:0000313" key="8">
    <source>
        <dbReference type="Proteomes" id="UP000319342"/>
    </source>
</evidence>
<dbReference type="EMBL" id="CP036290">
    <property type="protein sequence ID" value="QDU83976.1"/>
    <property type="molecule type" value="Genomic_DNA"/>
</dbReference>
<evidence type="ECO:0000256" key="2">
    <source>
        <dbReference type="ARBA" id="ARBA00022741"/>
    </source>
</evidence>
<keyword evidence="5" id="KW-1133">Transmembrane helix</keyword>
<dbReference type="AlphaFoldDB" id="A0A518CXP2"/>
<dbReference type="CDD" id="cd14014">
    <property type="entry name" value="STKc_PknB_like"/>
    <property type="match status" value="1"/>
</dbReference>
<dbReference type="PANTHER" id="PTHR43289">
    <property type="entry name" value="MITOGEN-ACTIVATED PROTEIN KINASE KINASE KINASE 20-RELATED"/>
    <property type="match status" value="1"/>
</dbReference>
<dbReference type="Pfam" id="PF13181">
    <property type="entry name" value="TPR_8"/>
    <property type="match status" value="1"/>
</dbReference>
<accession>A0A518CXP2</accession>
<proteinExistence type="predicted"/>
<dbReference type="EC" id="2.7.11.1" evidence="7"/>
<dbReference type="InterPro" id="IPR011990">
    <property type="entry name" value="TPR-like_helical_dom_sf"/>
</dbReference>
<gene>
    <name evidence="7" type="primary">pknB_8</name>
    <name evidence="7" type="ORF">Pla163_10770</name>
</gene>
<dbReference type="InterPro" id="IPR000719">
    <property type="entry name" value="Prot_kinase_dom"/>
</dbReference>
<dbReference type="GO" id="GO:0004674">
    <property type="term" value="F:protein serine/threonine kinase activity"/>
    <property type="evidence" value="ECO:0007669"/>
    <property type="project" value="UniProtKB-EC"/>
</dbReference>
<dbReference type="InterPro" id="IPR008271">
    <property type="entry name" value="Ser/Thr_kinase_AS"/>
</dbReference>
<dbReference type="RefSeq" id="WP_145184664.1">
    <property type="nucleotide sequence ID" value="NZ_CP036290.1"/>
</dbReference>
<dbReference type="PROSITE" id="PS00108">
    <property type="entry name" value="PROTEIN_KINASE_ST"/>
    <property type="match status" value="1"/>
</dbReference>
<keyword evidence="4" id="KW-0067">ATP-binding</keyword>
<protein>
    <submittedName>
        <fullName evidence="7">Serine/threonine-protein kinase PknB</fullName>
        <ecNumber evidence="7">2.7.11.1</ecNumber>
    </submittedName>
</protein>
<dbReference type="Gene3D" id="1.25.40.10">
    <property type="entry name" value="Tetratricopeptide repeat domain"/>
    <property type="match status" value="2"/>
</dbReference>
<keyword evidence="5" id="KW-0472">Membrane</keyword>
<evidence type="ECO:0000256" key="3">
    <source>
        <dbReference type="ARBA" id="ARBA00022777"/>
    </source>
</evidence>
<reference evidence="7 8" key="1">
    <citation type="submission" date="2019-02" db="EMBL/GenBank/DDBJ databases">
        <title>Deep-cultivation of Planctomycetes and their phenomic and genomic characterization uncovers novel biology.</title>
        <authorList>
            <person name="Wiegand S."/>
            <person name="Jogler M."/>
            <person name="Boedeker C."/>
            <person name="Pinto D."/>
            <person name="Vollmers J."/>
            <person name="Rivas-Marin E."/>
            <person name="Kohn T."/>
            <person name="Peeters S.H."/>
            <person name="Heuer A."/>
            <person name="Rast P."/>
            <person name="Oberbeckmann S."/>
            <person name="Bunk B."/>
            <person name="Jeske O."/>
            <person name="Meyerdierks A."/>
            <person name="Storesund J.E."/>
            <person name="Kallscheuer N."/>
            <person name="Luecker S."/>
            <person name="Lage O.M."/>
            <person name="Pohl T."/>
            <person name="Merkel B.J."/>
            <person name="Hornburger P."/>
            <person name="Mueller R.-W."/>
            <person name="Bruemmer F."/>
            <person name="Labrenz M."/>
            <person name="Spormann A.M."/>
            <person name="Op den Camp H."/>
            <person name="Overmann J."/>
            <person name="Amann R."/>
            <person name="Jetten M.S.M."/>
            <person name="Mascher T."/>
            <person name="Medema M.H."/>
            <person name="Devos D.P."/>
            <person name="Kaster A.-K."/>
            <person name="Ovreas L."/>
            <person name="Rohde M."/>
            <person name="Galperin M.Y."/>
            <person name="Jogler C."/>
        </authorList>
    </citation>
    <scope>NUCLEOTIDE SEQUENCE [LARGE SCALE GENOMIC DNA]</scope>
    <source>
        <strain evidence="7 8">Pla163</strain>
    </source>
</reference>
<organism evidence="7 8">
    <name type="scientific">Rohdeia mirabilis</name>
    <dbReference type="NCBI Taxonomy" id="2528008"/>
    <lineage>
        <taxon>Bacteria</taxon>
        <taxon>Pseudomonadati</taxon>
        <taxon>Planctomycetota</taxon>
        <taxon>Planctomycetia</taxon>
        <taxon>Planctomycetia incertae sedis</taxon>
        <taxon>Rohdeia</taxon>
    </lineage>
</organism>
<dbReference type="OrthoDB" id="258731at2"/>
<dbReference type="PROSITE" id="PS50011">
    <property type="entry name" value="PROTEIN_KINASE_DOM"/>
    <property type="match status" value="1"/>
</dbReference>
<evidence type="ECO:0000256" key="5">
    <source>
        <dbReference type="SAM" id="Phobius"/>
    </source>
</evidence>
<feature type="domain" description="Protein kinase" evidence="6">
    <location>
        <begin position="91"/>
        <end position="371"/>
    </location>
</feature>
<feature type="transmembrane region" description="Helical" evidence="5">
    <location>
        <begin position="391"/>
        <end position="415"/>
    </location>
</feature>
<dbReference type="Gene3D" id="1.10.510.10">
    <property type="entry name" value="Transferase(Phosphotransferase) domain 1"/>
    <property type="match status" value="1"/>
</dbReference>
<evidence type="ECO:0000313" key="7">
    <source>
        <dbReference type="EMBL" id="QDU83976.1"/>
    </source>
</evidence>
<name>A0A518CXP2_9BACT</name>
<dbReference type="PANTHER" id="PTHR43289:SF6">
    <property type="entry name" value="SERINE_THREONINE-PROTEIN KINASE NEKL-3"/>
    <property type="match status" value="1"/>
</dbReference>
<evidence type="ECO:0000259" key="6">
    <source>
        <dbReference type="PROSITE" id="PS50011"/>
    </source>
</evidence>
<dbReference type="Proteomes" id="UP000319342">
    <property type="component" value="Chromosome"/>
</dbReference>
<keyword evidence="8" id="KW-1185">Reference proteome</keyword>
<dbReference type="InterPro" id="IPR019734">
    <property type="entry name" value="TPR_rpt"/>
</dbReference>